<proteinExistence type="predicted"/>
<feature type="non-terminal residue" evidence="1">
    <location>
        <position position="1"/>
    </location>
</feature>
<reference evidence="1" key="1">
    <citation type="submission" date="2013-11" db="EMBL/GenBank/DDBJ databases">
        <title>The Genome Sequence of Phytophthora parasitica IAC_01/95.</title>
        <authorList>
            <consortium name="The Broad Institute Genomics Platform"/>
            <person name="Russ C."/>
            <person name="Tyler B."/>
            <person name="Panabieres F."/>
            <person name="Shan W."/>
            <person name="Tripathy S."/>
            <person name="Grunwald N."/>
            <person name="Machado M."/>
            <person name="Johnson C.S."/>
            <person name="Arredondo F."/>
            <person name="Hong C."/>
            <person name="Coffey M."/>
            <person name="Young S.K."/>
            <person name="Zeng Q."/>
            <person name="Gargeya S."/>
            <person name="Fitzgerald M."/>
            <person name="Abouelleil A."/>
            <person name="Alvarado L."/>
            <person name="Chapman S.B."/>
            <person name="Gainer-Dewar J."/>
            <person name="Goldberg J."/>
            <person name="Griggs A."/>
            <person name="Gujja S."/>
            <person name="Hansen M."/>
            <person name="Howarth C."/>
            <person name="Imamovic A."/>
            <person name="Ireland A."/>
            <person name="Larimer J."/>
            <person name="McCowan C."/>
            <person name="Murphy C."/>
            <person name="Pearson M."/>
            <person name="Poon T.W."/>
            <person name="Priest M."/>
            <person name="Roberts A."/>
            <person name="Saif S."/>
            <person name="Shea T."/>
            <person name="Sykes S."/>
            <person name="Wortman J."/>
            <person name="Nusbaum C."/>
            <person name="Birren B."/>
        </authorList>
    </citation>
    <scope>NUCLEOTIDE SEQUENCE [LARGE SCALE GENOMIC DNA]</scope>
    <source>
        <strain evidence="1">IAC_01/95</strain>
    </source>
</reference>
<dbReference type="Proteomes" id="UP000054532">
    <property type="component" value="Unassembled WGS sequence"/>
</dbReference>
<dbReference type="EMBL" id="KI694873">
    <property type="protein sequence ID" value="ETM38551.1"/>
    <property type="molecule type" value="Genomic_DNA"/>
</dbReference>
<gene>
    <name evidence="1" type="ORF">L914_15181</name>
</gene>
<sequence>SQISFEGPIVVAVSRLVLGEAAPVAARKATSVESTINSSEHIVRSPHYSIW</sequence>
<evidence type="ECO:0000313" key="1">
    <source>
        <dbReference type="EMBL" id="ETM38551.1"/>
    </source>
</evidence>
<name>W2MQB3_PHYNI</name>
<organism evidence="1">
    <name type="scientific">Phytophthora nicotianae</name>
    <name type="common">Potato buckeye rot agent</name>
    <name type="synonym">Phytophthora parasitica</name>
    <dbReference type="NCBI Taxonomy" id="4792"/>
    <lineage>
        <taxon>Eukaryota</taxon>
        <taxon>Sar</taxon>
        <taxon>Stramenopiles</taxon>
        <taxon>Oomycota</taxon>
        <taxon>Peronosporomycetes</taxon>
        <taxon>Peronosporales</taxon>
        <taxon>Peronosporaceae</taxon>
        <taxon>Phytophthora</taxon>
    </lineage>
</organism>
<dbReference type="AlphaFoldDB" id="W2MQB3"/>
<protein>
    <submittedName>
        <fullName evidence="1">Uncharacterized protein</fullName>
    </submittedName>
</protein>
<accession>W2MQB3</accession>